<keyword evidence="5" id="KW-0812">Transmembrane</keyword>
<comment type="subcellular location">
    <subcellularLocation>
        <location evidence="1">Cell inner membrane</location>
        <topology evidence="1">Single-pass membrane protein</topology>
    </subcellularLocation>
</comment>
<dbReference type="Proteomes" id="UP001165393">
    <property type="component" value="Unassembled WGS sequence"/>
</dbReference>
<evidence type="ECO:0000313" key="14">
    <source>
        <dbReference type="EMBL" id="MCM2678627.1"/>
    </source>
</evidence>
<evidence type="ECO:0000256" key="8">
    <source>
        <dbReference type="ARBA" id="ARBA00023136"/>
    </source>
</evidence>
<evidence type="ECO:0000256" key="10">
    <source>
        <dbReference type="ARBA" id="ARBA00035657"/>
    </source>
</evidence>
<reference evidence="14 15" key="1">
    <citation type="journal article" date="2013" name="Antonie Van Leeuwenhoek">
        <title>Echinimonas agarilytica gen. nov., sp. nov., a new gammaproteobacterium isolated from the sea urchin Strongylocentrotus intermedius.</title>
        <authorList>
            <person name="Nedashkovskaya O.I."/>
            <person name="Stenkova A.M."/>
            <person name="Zhukova N.V."/>
            <person name="Van Trappen S."/>
            <person name="Lee J.S."/>
            <person name="Kim S.B."/>
        </authorList>
    </citation>
    <scope>NUCLEOTIDE SEQUENCE [LARGE SCALE GENOMIC DNA]</scope>
    <source>
        <strain evidence="14 15">KMM 6351</strain>
    </source>
</reference>
<dbReference type="PANTHER" id="PTHR39579">
    <property type="entry name" value="INNER MEMBRANE PROTEIN YHCB"/>
    <property type="match status" value="1"/>
</dbReference>
<keyword evidence="3" id="KW-0997">Cell inner membrane</keyword>
<feature type="region of interest" description="Disordered" evidence="13">
    <location>
        <begin position="84"/>
        <end position="125"/>
    </location>
</feature>
<evidence type="ECO:0000256" key="2">
    <source>
        <dbReference type="ARBA" id="ARBA00022475"/>
    </source>
</evidence>
<name>A0AA41W4B8_9GAMM</name>
<evidence type="ECO:0000313" key="15">
    <source>
        <dbReference type="Proteomes" id="UP001165393"/>
    </source>
</evidence>
<evidence type="ECO:0000256" key="1">
    <source>
        <dbReference type="ARBA" id="ARBA00004377"/>
    </source>
</evidence>
<dbReference type="AlphaFoldDB" id="A0AA41W4B8"/>
<dbReference type="InterPro" id="IPR009386">
    <property type="entry name" value="ZapG-like"/>
</dbReference>
<keyword evidence="15" id="KW-1185">Reference proteome</keyword>
<comment type="similarity">
    <text evidence="10">Belongs to the ZapG family.</text>
</comment>
<accession>A0AA41W4B8</accession>
<sequence length="125" mass="13588">MSWIPFACAFGGLIVGVVIGRLWFGGSVQGSAVDVELQNTRTEFDRYKTEVAEHLKATSELMHSAQHNYEKLSEQLQLTKSLLTDAQPDDAEKPVTTAPKAIGELPPRDYAGSAHGLMKQGESVS</sequence>
<dbReference type="GO" id="GO:0051301">
    <property type="term" value="P:cell division"/>
    <property type="evidence" value="ECO:0007669"/>
    <property type="project" value="UniProtKB-KW"/>
</dbReference>
<evidence type="ECO:0000256" key="5">
    <source>
        <dbReference type="ARBA" id="ARBA00022692"/>
    </source>
</evidence>
<comment type="caution">
    <text evidence="14">The sequence shown here is derived from an EMBL/GenBank/DDBJ whole genome shotgun (WGS) entry which is preliminary data.</text>
</comment>
<keyword evidence="7" id="KW-1133">Transmembrane helix</keyword>
<evidence type="ECO:0000256" key="13">
    <source>
        <dbReference type="SAM" id="MobiDB-lite"/>
    </source>
</evidence>
<evidence type="ECO:0000256" key="9">
    <source>
        <dbReference type="ARBA" id="ARBA00023306"/>
    </source>
</evidence>
<keyword evidence="6" id="KW-0133">Cell shape</keyword>
<dbReference type="Pfam" id="PF06295">
    <property type="entry name" value="ZapG-like"/>
    <property type="match status" value="1"/>
</dbReference>
<evidence type="ECO:0000256" key="12">
    <source>
        <dbReference type="ARBA" id="ARBA00035727"/>
    </source>
</evidence>
<dbReference type="RefSeq" id="WP_251259990.1">
    <property type="nucleotide sequence ID" value="NZ_JAMQGP010000001.1"/>
</dbReference>
<dbReference type="PANTHER" id="PTHR39579:SF1">
    <property type="entry name" value="INNER MEMBRANE PROTEIN YHCB"/>
    <property type="match status" value="1"/>
</dbReference>
<dbReference type="GO" id="GO:0008360">
    <property type="term" value="P:regulation of cell shape"/>
    <property type="evidence" value="ECO:0007669"/>
    <property type="project" value="UniProtKB-KW"/>
</dbReference>
<keyword evidence="2" id="KW-1003">Cell membrane</keyword>
<evidence type="ECO:0000256" key="4">
    <source>
        <dbReference type="ARBA" id="ARBA00022618"/>
    </source>
</evidence>
<evidence type="ECO:0000256" key="6">
    <source>
        <dbReference type="ARBA" id="ARBA00022960"/>
    </source>
</evidence>
<gene>
    <name evidence="14" type="ORF">NAF29_02940</name>
</gene>
<dbReference type="EMBL" id="JAMQGP010000001">
    <property type="protein sequence ID" value="MCM2678627.1"/>
    <property type="molecule type" value="Genomic_DNA"/>
</dbReference>
<organism evidence="14 15">
    <name type="scientific">Echinimonas agarilytica</name>
    <dbReference type="NCBI Taxonomy" id="1215918"/>
    <lineage>
        <taxon>Bacteria</taxon>
        <taxon>Pseudomonadati</taxon>
        <taxon>Pseudomonadota</taxon>
        <taxon>Gammaproteobacteria</taxon>
        <taxon>Alteromonadales</taxon>
        <taxon>Echinimonadaceae</taxon>
        <taxon>Echinimonas</taxon>
    </lineage>
</organism>
<keyword evidence="9" id="KW-0131">Cell cycle</keyword>
<proteinExistence type="inferred from homology"/>
<evidence type="ECO:0000256" key="11">
    <source>
        <dbReference type="ARBA" id="ARBA00035703"/>
    </source>
</evidence>
<protein>
    <recommendedName>
        <fullName evidence="11">Z-ring associated protein G</fullName>
    </recommendedName>
    <alternativeName>
        <fullName evidence="12">Cell division protein ZapG</fullName>
    </alternativeName>
</protein>
<evidence type="ECO:0000256" key="7">
    <source>
        <dbReference type="ARBA" id="ARBA00022989"/>
    </source>
</evidence>
<dbReference type="GO" id="GO:0005886">
    <property type="term" value="C:plasma membrane"/>
    <property type="evidence" value="ECO:0007669"/>
    <property type="project" value="UniProtKB-SubCell"/>
</dbReference>
<evidence type="ECO:0000256" key="3">
    <source>
        <dbReference type="ARBA" id="ARBA00022519"/>
    </source>
</evidence>
<keyword evidence="4" id="KW-0132">Cell division</keyword>
<keyword evidence="8" id="KW-0472">Membrane</keyword>